<dbReference type="EMBL" id="JBANRG010000051">
    <property type="protein sequence ID" value="KAK7444349.1"/>
    <property type="molecule type" value="Genomic_DNA"/>
</dbReference>
<name>A0ABR1J2Q0_9AGAR</name>
<reference evidence="1 2" key="1">
    <citation type="submission" date="2024-01" db="EMBL/GenBank/DDBJ databases">
        <title>A draft genome for the cacao thread blight pathogen Marasmiellus scandens.</title>
        <authorList>
            <person name="Baruah I.K."/>
            <person name="Leung J."/>
            <person name="Bukari Y."/>
            <person name="Amoako-Attah I."/>
            <person name="Meinhardt L.W."/>
            <person name="Bailey B.A."/>
            <person name="Cohen S.P."/>
        </authorList>
    </citation>
    <scope>NUCLEOTIDE SEQUENCE [LARGE SCALE GENOMIC DNA]</scope>
    <source>
        <strain evidence="1 2">GH-19</strain>
    </source>
</reference>
<gene>
    <name evidence="1" type="ORF">VKT23_015362</name>
</gene>
<comment type="caution">
    <text evidence="1">The sequence shown here is derived from an EMBL/GenBank/DDBJ whole genome shotgun (WGS) entry which is preliminary data.</text>
</comment>
<sequence>MTRSVQSKYSPKVAKKAFRQTARSLNLTYPQALAAREEALRPVTRDGQLAKFPQLPTSGGRTGGRRNPGRMDGMTWNADSFVCAEQVLGFPSGTTDLSETVDLEEGKLNDDLYDMHVSSQADDLTPQDLRREIQLDTLLETARTEKVKTKGLAKQLEYELLQPNRRIIFLDEDEFYTGSSKNGLGLGGFSSDTPDGSDDFEWEDLYYDDFAVATRNITAKGKKRSYAAALKTNG</sequence>
<organism evidence="1 2">
    <name type="scientific">Marasmiellus scandens</name>
    <dbReference type="NCBI Taxonomy" id="2682957"/>
    <lineage>
        <taxon>Eukaryota</taxon>
        <taxon>Fungi</taxon>
        <taxon>Dikarya</taxon>
        <taxon>Basidiomycota</taxon>
        <taxon>Agaricomycotina</taxon>
        <taxon>Agaricomycetes</taxon>
        <taxon>Agaricomycetidae</taxon>
        <taxon>Agaricales</taxon>
        <taxon>Marasmiineae</taxon>
        <taxon>Omphalotaceae</taxon>
        <taxon>Marasmiellus</taxon>
    </lineage>
</organism>
<accession>A0ABR1J2Q0</accession>
<protein>
    <submittedName>
        <fullName evidence="1">Uncharacterized protein</fullName>
    </submittedName>
</protein>
<keyword evidence="2" id="KW-1185">Reference proteome</keyword>
<proteinExistence type="predicted"/>
<evidence type="ECO:0000313" key="2">
    <source>
        <dbReference type="Proteomes" id="UP001498398"/>
    </source>
</evidence>
<dbReference type="Proteomes" id="UP001498398">
    <property type="component" value="Unassembled WGS sequence"/>
</dbReference>
<evidence type="ECO:0000313" key="1">
    <source>
        <dbReference type="EMBL" id="KAK7444349.1"/>
    </source>
</evidence>